<reference evidence="3" key="1">
    <citation type="journal article" date="2009" name="Genome Res.">
        <title>Comparative genomic analyses of the human fungal pathogens Coccidioides and their relatives.</title>
        <authorList>
            <person name="Sharpton T.J."/>
            <person name="Stajich J.E."/>
            <person name="Rounsley S.D."/>
            <person name="Gardner M.J."/>
            <person name="Wortman J.R."/>
            <person name="Jordar V.S."/>
            <person name="Maiti R."/>
            <person name="Kodira C.D."/>
            <person name="Neafsey D.E."/>
            <person name="Zeng Q."/>
            <person name="Hung C.-Y."/>
            <person name="McMahan C."/>
            <person name="Muszewska A."/>
            <person name="Grynberg M."/>
            <person name="Mandel M.A."/>
            <person name="Kellner E.M."/>
            <person name="Barker B.M."/>
            <person name="Galgiani J.N."/>
            <person name="Orbach M.J."/>
            <person name="Kirkland T.N."/>
            <person name="Cole G.T."/>
            <person name="Henn M.R."/>
            <person name="Birren B.W."/>
            <person name="Taylor J.W."/>
        </authorList>
    </citation>
    <scope>NUCLEOTIDE SEQUENCE [LARGE SCALE GENOMIC DNA]</scope>
    <source>
        <strain evidence="3">UAMH 1704</strain>
    </source>
</reference>
<feature type="region of interest" description="Disordered" evidence="1">
    <location>
        <begin position="1"/>
        <end position="73"/>
    </location>
</feature>
<sequence>MPSSPNSPGRTRRNPSRLDLSSASPSALTRNEFGQSPPYSPLTPRTSVPQSPMSHRRRISSLGTSERLDRFSGDFTSDMNADAHDGDAGGLGSLADELANAWDDDGYGYGYGEDDASGLQDGEVMVSLDGVDSSAPGNGTYIESIHDMGIGMGSGMSHGASDSEHDQLMPPKQRLRGQLRHRRHESLYDGSDYGNDSDLEDAGDIPPGLEARMSGIDDLVRWSKGDGNEVIDQFISLLRELGGQSGIENSTTRLITAHNSLVSHLSHQTRSLQTLTHPLLISSFPTLSPDAIDDLVPLIDSILPNLPSPNNHQRTDSNTPSTPDPPTSHHSRSHSNATPLLSLQTLLSQTSDLTHTLRALNDTLHESRQLTSTASRRLRAVRELVVDMRREDEAREEGIRWIEKGGWDARLARREAGTVCHSVVSGFEAVCGEWRDRLFGTAAAAATTEVTVT</sequence>
<proteinExistence type="predicted"/>
<dbReference type="eggNOG" id="ENOG502S5IN">
    <property type="taxonomic scope" value="Eukaryota"/>
</dbReference>
<dbReference type="OrthoDB" id="5427526at2759"/>
<dbReference type="KEGG" id="ure:UREG_06677"/>
<feature type="region of interest" description="Disordered" evidence="1">
    <location>
        <begin position="187"/>
        <end position="210"/>
    </location>
</feature>
<evidence type="ECO:0000256" key="1">
    <source>
        <dbReference type="SAM" id="MobiDB-lite"/>
    </source>
</evidence>
<dbReference type="VEuPathDB" id="FungiDB:UREG_06677"/>
<evidence type="ECO:0000313" key="2">
    <source>
        <dbReference type="EMBL" id="EEP81812.1"/>
    </source>
</evidence>
<evidence type="ECO:0000313" key="3">
    <source>
        <dbReference type="Proteomes" id="UP000002058"/>
    </source>
</evidence>
<dbReference type="GeneID" id="8444084"/>
<gene>
    <name evidence="2" type="ORF">UREG_06677</name>
</gene>
<feature type="compositionally biased region" description="Polar residues" evidence="1">
    <location>
        <begin position="43"/>
        <end position="53"/>
    </location>
</feature>
<dbReference type="HOGENOM" id="CLU_047851_1_0_1"/>
<dbReference type="Proteomes" id="UP000002058">
    <property type="component" value="Unassembled WGS sequence"/>
</dbReference>
<dbReference type="InParanoid" id="C4JVT5"/>
<protein>
    <submittedName>
        <fullName evidence="2">Uncharacterized protein</fullName>
    </submittedName>
</protein>
<dbReference type="AlphaFoldDB" id="C4JVT5"/>
<dbReference type="EMBL" id="CH476618">
    <property type="protein sequence ID" value="EEP81812.1"/>
    <property type="molecule type" value="Genomic_DNA"/>
</dbReference>
<name>C4JVT5_UNCRE</name>
<feature type="region of interest" description="Disordered" evidence="1">
    <location>
        <begin position="306"/>
        <end position="336"/>
    </location>
</feature>
<feature type="compositionally biased region" description="Polar residues" evidence="1">
    <location>
        <begin position="19"/>
        <end position="34"/>
    </location>
</feature>
<dbReference type="OMA" id="CGEWRER"/>
<accession>C4JVT5</accession>
<dbReference type="RefSeq" id="XP_002583710.1">
    <property type="nucleotide sequence ID" value="XM_002583664.1"/>
</dbReference>
<keyword evidence="3" id="KW-1185">Reference proteome</keyword>
<organism evidence="2 3">
    <name type="scientific">Uncinocarpus reesii (strain UAMH 1704)</name>
    <dbReference type="NCBI Taxonomy" id="336963"/>
    <lineage>
        <taxon>Eukaryota</taxon>
        <taxon>Fungi</taxon>
        <taxon>Dikarya</taxon>
        <taxon>Ascomycota</taxon>
        <taxon>Pezizomycotina</taxon>
        <taxon>Eurotiomycetes</taxon>
        <taxon>Eurotiomycetidae</taxon>
        <taxon>Onygenales</taxon>
        <taxon>Onygenaceae</taxon>
        <taxon>Uncinocarpus</taxon>
    </lineage>
</organism>